<evidence type="ECO:0000313" key="14">
    <source>
        <dbReference type="Proteomes" id="UP000274131"/>
    </source>
</evidence>
<dbReference type="GO" id="GO:0045296">
    <property type="term" value="F:cadherin binding"/>
    <property type="evidence" value="ECO:0007669"/>
    <property type="project" value="TreeGrafter"/>
</dbReference>
<evidence type="ECO:0000256" key="4">
    <source>
        <dbReference type="ARBA" id="ARBA00022837"/>
    </source>
</evidence>
<proteinExistence type="predicted"/>
<feature type="domain" description="Cadherin" evidence="12">
    <location>
        <begin position="797"/>
        <end position="900"/>
    </location>
</feature>
<dbReference type="CDD" id="cd11304">
    <property type="entry name" value="Cadherin_repeat"/>
    <property type="match status" value="7"/>
</dbReference>
<feature type="domain" description="Cadherin" evidence="12">
    <location>
        <begin position="674"/>
        <end position="781"/>
    </location>
</feature>
<feature type="domain" description="Cadherin" evidence="12">
    <location>
        <begin position="907"/>
        <end position="1025"/>
    </location>
</feature>
<dbReference type="PANTHER" id="PTHR24027:SF438">
    <property type="entry name" value="CADHERIN 23"/>
    <property type="match status" value="1"/>
</dbReference>
<dbReference type="Pfam" id="PF00028">
    <property type="entry name" value="Cadherin"/>
    <property type="match status" value="4"/>
</dbReference>
<keyword evidence="8" id="KW-0325">Glycoprotein</keyword>
<evidence type="ECO:0000256" key="5">
    <source>
        <dbReference type="ARBA" id="ARBA00022889"/>
    </source>
</evidence>
<feature type="domain" description="Cadherin" evidence="12">
    <location>
        <begin position="18"/>
        <end position="130"/>
    </location>
</feature>
<dbReference type="OrthoDB" id="6252479at2759"/>
<evidence type="ECO:0000256" key="9">
    <source>
        <dbReference type="PROSITE-ProRule" id="PRU00043"/>
    </source>
</evidence>
<dbReference type="AlphaFoldDB" id="A0A158QA93"/>
<evidence type="ECO:0000256" key="11">
    <source>
        <dbReference type="SAM" id="Phobius"/>
    </source>
</evidence>
<keyword evidence="4 9" id="KW-0106">Calcium</keyword>
<dbReference type="PROSITE" id="PS00232">
    <property type="entry name" value="CADHERIN_1"/>
    <property type="match status" value="3"/>
</dbReference>
<evidence type="ECO:0000256" key="6">
    <source>
        <dbReference type="ARBA" id="ARBA00022989"/>
    </source>
</evidence>
<evidence type="ECO:0000256" key="2">
    <source>
        <dbReference type="ARBA" id="ARBA00022692"/>
    </source>
</evidence>
<evidence type="ECO:0000313" key="15">
    <source>
        <dbReference type="WBParaSite" id="EVEC_0000445901-mRNA-1"/>
    </source>
</evidence>
<dbReference type="STRING" id="51028.A0A158QA93"/>
<evidence type="ECO:0000256" key="3">
    <source>
        <dbReference type="ARBA" id="ARBA00022737"/>
    </source>
</evidence>
<dbReference type="PANTHER" id="PTHR24027">
    <property type="entry name" value="CADHERIN-23"/>
    <property type="match status" value="1"/>
</dbReference>
<dbReference type="FunFam" id="2.60.40.60:FF:000315">
    <property type="entry name" value="CaDHerin family"/>
    <property type="match status" value="1"/>
</dbReference>
<keyword evidence="6 11" id="KW-1133">Transmembrane helix</keyword>
<keyword evidence="3" id="KW-0677">Repeat</keyword>
<dbReference type="SMART" id="SM00112">
    <property type="entry name" value="CA"/>
    <property type="match status" value="8"/>
</dbReference>
<evidence type="ECO:0000256" key="1">
    <source>
        <dbReference type="ARBA" id="ARBA00004370"/>
    </source>
</evidence>
<evidence type="ECO:0000256" key="8">
    <source>
        <dbReference type="ARBA" id="ARBA00023180"/>
    </source>
</evidence>
<feature type="domain" description="Cadherin" evidence="12">
    <location>
        <begin position="270"/>
        <end position="370"/>
    </location>
</feature>
<feature type="compositionally biased region" description="Polar residues" evidence="10">
    <location>
        <begin position="1225"/>
        <end position="1236"/>
    </location>
</feature>
<keyword evidence="14" id="KW-1185">Reference proteome</keyword>
<dbReference type="GO" id="GO:0008013">
    <property type="term" value="F:beta-catenin binding"/>
    <property type="evidence" value="ECO:0007669"/>
    <property type="project" value="TreeGrafter"/>
</dbReference>
<reference evidence="15" key="1">
    <citation type="submission" date="2016-04" db="UniProtKB">
        <authorList>
            <consortium name="WormBaseParasite"/>
        </authorList>
    </citation>
    <scope>IDENTIFICATION</scope>
</reference>
<gene>
    <name evidence="13" type="ORF">EVEC_LOCUS4167</name>
</gene>
<evidence type="ECO:0000256" key="10">
    <source>
        <dbReference type="SAM" id="MobiDB-lite"/>
    </source>
</evidence>
<dbReference type="GO" id="GO:0005509">
    <property type="term" value="F:calcium ion binding"/>
    <property type="evidence" value="ECO:0007669"/>
    <property type="project" value="UniProtKB-UniRule"/>
</dbReference>
<protein>
    <submittedName>
        <fullName evidence="15">Cadherin domain-containing protein</fullName>
    </submittedName>
</protein>
<evidence type="ECO:0000259" key="12">
    <source>
        <dbReference type="PROSITE" id="PS50268"/>
    </source>
</evidence>
<feature type="transmembrane region" description="Helical" evidence="11">
    <location>
        <begin position="1132"/>
        <end position="1159"/>
    </location>
</feature>
<dbReference type="GO" id="GO:0016342">
    <property type="term" value="C:catenin complex"/>
    <property type="evidence" value="ECO:0007669"/>
    <property type="project" value="TreeGrafter"/>
</dbReference>
<feature type="domain" description="Cadherin" evidence="12">
    <location>
        <begin position="567"/>
        <end position="673"/>
    </location>
</feature>
<comment type="subcellular location">
    <subcellularLocation>
        <location evidence="1">Membrane</location>
    </subcellularLocation>
</comment>
<sequence>MLSLYPPVLKVSSSEGFIPESAEMGTTVRTSPSLHSESLQILVQDGDLKPGMPPATYEYILTGLGASIFAVDQQGYVYLNVPDVDADPPNPSTYQLNIEAREVNTTPIRSSEPVSITIHIMDVNDNPPTFSSPIYTANVSAFGADRPVIEVNGCVYAIDNDAGKFAQIEYKIASVTNGAQAHFRYDAENRMLRAMGQLTPGEHYQVVLEARDGGGLTSQAVIIVLALGDSHSLMSNALESSVEFMGTPAMPIFPGFVVTTPASAEESSETIQTFVTELSEATPANSLVVSLGDDATKGKTYFVIVGGNDEGKFAIDENTGTITTVDQFDRETTAMYSLQIEARSRNPDQHLYWTVVQVAVLDINDNAPEFSGPQPVRLRVNVDDMEELKPNMIVGRVNVKDPDSEDNGRIQLKIVPPMDKLFSIANDGVLTVNGEFTGAHFGEHRLGIIATDQGDPALESRGNVEDYTSLEGNGLAKYQLIPEDYTQQPLFTIPPTITDFISVPTTSQEIFMPIVTFPSSTPSTYDISSHETQTIQSANIGGIPAVTNQSFMSTTSSSSSLRLAPVFEPSKITILVEENEGDTELTKLHAFYTDNLPGTVTYLMKAGDPRFFSISSFTGSLMLLQPLDAETDSTFELQISTAEAMVLGKDPSAAHTAYVTVKVADVNDWIPNFETNSYTFTTSSGTPPGTIIGQVVAFDQDRDEPNNKIHYRLVNNDGLESYFAVNAENGLITLKREIDAFVNERLTLRIEADDGGTPKQSSQTIVLIDVEPAESVIIPKNLHSFTSAPDKDQIQFSLRNYTASVSEAVRPPHLVQILSVINKPADTRFIVCAIASGNYRGAFGISTGADGNCELRTQMELDRETTERHLLNVTVSAGSQTDFALVGITVLDANDNVPRFIYDNDLGLETYFAGIASNAGAFTKVITVKAEDADLGNSSVIMYNLDPLSVDTKFFSIGQSGEITTKMSMSQVLQKNRQSYFEIRATACDSPITGQQLCSKADIIVNVITNTHRFVMTVSGMQPQKLRDHEQDIIKALRQFTGSCTLLSVEKMNEQISDTQQMQTDVYWYAVNPSTKRICKKHEFRKLFDNSAIAMIAGKLQPWLAMDKISDEIMSDYDVVEESGLFGSNFKFASIALIVLAILIAVGALAGICGICICYSRYKVSQRAVHAYPNIYPMPKFGTIFLPNGPANGSHDKIYETQMLELPISDEDFTVKGGSHETVRSTRQSSGRQNYRNYGRPRTGGGDEGDFSIEESMYAINMPGRIDPVSKYARYWLP</sequence>
<dbReference type="InterPro" id="IPR002126">
    <property type="entry name" value="Cadherin-like_dom"/>
</dbReference>
<dbReference type="GO" id="GO:0016477">
    <property type="term" value="P:cell migration"/>
    <property type="evidence" value="ECO:0007669"/>
    <property type="project" value="TreeGrafter"/>
</dbReference>
<evidence type="ECO:0000313" key="13">
    <source>
        <dbReference type="EMBL" id="VDD89416.1"/>
    </source>
</evidence>
<feature type="region of interest" description="Disordered" evidence="10">
    <location>
        <begin position="1217"/>
        <end position="1249"/>
    </location>
</feature>
<evidence type="ECO:0000256" key="7">
    <source>
        <dbReference type="ARBA" id="ARBA00023136"/>
    </source>
</evidence>
<dbReference type="InterPro" id="IPR015919">
    <property type="entry name" value="Cadherin-like_sf"/>
</dbReference>
<dbReference type="Proteomes" id="UP000274131">
    <property type="component" value="Unassembled WGS sequence"/>
</dbReference>
<keyword evidence="2 11" id="KW-0812">Transmembrane</keyword>
<accession>A0A158QA93</accession>
<dbReference type="SUPFAM" id="SSF49313">
    <property type="entry name" value="Cadherin-like"/>
    <property type="match status" value="8"/>
</dbReference>
<dbReference type="EMBL" id="UXUI01007782">
    <property type="protein sequence ID" value="VDD89416.1"/>
    <property type="molecule type" value="Genomic_DNA"/>
</dbReference>
<dbReference type="InterPro" id="IPR020894">
    <property type="entry name" value="Cadherin_CS"/>
</dbReference>
<keyword evidence="7 11" id="KW-0472">Membrane</keyword>
<dbReference type="FunFam" id="2.60.40.60:FF:000116">
    <property type="entry name" value="Dachsous cadherin-related 2"/>
    <property type="match status" value="1"/>
</dbReference>
<feature type="domain" description="Cadherin" evidence="12">
    <location>
        <begin position="386"/>
        <end position="491"/>
    </location>
</feature>
<keyword evidence="5" id="KW-0130">Cell adhesion</keyword>
<dbReference type="WBParaSite" id="EVEC_0000445901-mRNA-1">
    <property type="protein sequence ID" value="EVEC_0000445901-mRNA-1"/>
    <property type="gene ID" value="EVEC_0000445901"/>
</dbReference>
<organism evidence="15">
    <name type="scientific">Enterobius vermicularis</name>
    <name type="common">Human pinworm</name>
    <dbReference type="NCBI Taxonomy" id="51028"/>
    <lineage>
        <taxon>Eukaryota</taxon>
        <taxon>Metazoa</taxon>
        <taxon>Ecdysozoa</taxon>
        <taxon>Nematoda</taxon>
        <taxon>Chromadorea</taxon>
        <taxon>Rhabditida</taxon>
        <taxon>Spirurina</taxon>
        <taxon>Oxyuridomorpha</taxon>
        <taxon>Oxyuroidea</taxon>
        <taxon>Oxyuridae</taxon>
        <taxon>Enterobius</taxon>
    </lineage>
</organism>
<name>A0A158QA93_ENTVE</name>
<feature type="domain" description="Cadherin" evidence="12">
    <location>
        <begin position="131"/>
        <end position="253"/>
    </location>
</feature>
<reference evidence="13 14" key="2">
    <citation type="submission" date="2018-10" db="EMBL/GenBank/DDBJ databases">
        <authorList>
            <consortium name="Pathogen Informatics"/>
        </authorList>
    </citation>
    <scope>NUCLEOTIDE SEQUENCE [LARGE SCALE GENOMIC DNA]</scope>
</reference>
<dbReference type="Gene3D" id="2.60.40.60">
    <property type="entry name" value="Cadherins"/>
    <property type="match status" value="8"/>
</dbReference>
<dbReference type="PRINTS" id="PR00205">
    <property type="entry name" value="CADHERIN"/>
</dbReference>
<dbReference type="InterPro" id="IPR039808">
    <property type="entry name" value="Cadherin"/>
</dbReference>
<dbReference type="PROSITE" id="PS50268">
    <property type="entry name" value="CADHERIN_2"/>
    <property type="match status" value="8"/>
</dbReference>
<dbReference type="GO" id="GO:0007156">
    <property type="term" value="P:homophilic cell adhesion via plasma membrane adhesion molecules"/>
    <property type="evidence" value="ECO:0007669"/>
    <property type="project" value="InterPro"/>
</dbReference>